<dbReference type="Pfam" id="PF00619">
    <property type="entry name" value="CARD"/>
    <property type="match status" value="1"/>
</dbReference>
<feature type="domain" description="NACHT" evidence="7">
    <location>
        <begin position="223"/>
        <end position="339"/>
    </location>
</feature>
<dbReference type="Gene3D" id="1.20.58.1200">
    <property type="entry name" value="RNA silencing suppressor P21, N-terminal domain"/>
    <property type="match status" value="23"/>
</dbReference>
<dbReference type="PANTHER" id="PTHR31594:SF16">
    <property type="entry name" value="SI:CH211-281L24.3"/>
    <property type="match status" value="1"/>
</dbReference>
<evidence type="ECO:0000259" key="7">
    <source>
        <dbReference type="PROSITE" id="PS50837"/>
    </source>
</evidence>
<evidence type="ECO:0000256" key="4">
    <source>
        <dbReference type="ARBA" id="ARBA00022737"/>
    </source>
</evidence>
<evidence type="ECO:0000259" key="6">
    <source>
        <dbReference type="PROSITE" id="PS50209"/>
    </source>
</evidence>
<dbReference type="CDD" id="cd01671">
    <property type="entry name" value="CARD"/>
    <property type="match status" value="1"/>
</dbReference>
<dbReference type="GO" id="GO:0042981">
    <property type="term" value="P:regulation of apoptotic process"/>
    <property type="evidence" value="ECO:0007669"/>
    <property type="project" value="InterPro"/>
</dbReference>
<dbReference type="InterPro" id="IPR027417">
    <property type="entry name" value="P-loop_NTPase"/>
</dbReference>
<reference evidence="8" key="3">
    <citation type="submission" date="2025-09" db="UniProtKB">
        <authorList>
            <consortium name="Ensembl"/>
        </authorList>
    </citation>
    <scope>IDENTIFICATION</scope>
</reference>
<dbReference type="InterPro" id="IPR003593">
    <property type="entry name" value="AAA+_ATPase"/>
</dbReference>
<dbReference type="SUPFAM" id="SSF47986">
    <property type="entry name" value="DEATH domain"/>
    <property type="match status" value="1"/>
</dbReference>
<dbReference type="Gene3D" id="1.10.533.10">
    <property type="entry name" value="Death Domain, Fas"/>
    <property type="match status" value="1"/>
</dbReference>
<dbReference type="PANTHER" id="PTHR31594">
    <property type="entry name" value="AIG1-TYPE G DOMAIN-CONTAINING PROTEIN"/>
    <property type="match status" value="1"/>
</dbReference>
<dbReference type="InterPro" id="IPR011029">
    <property type="entry name" value="DEATH-like_dom_sf"/>
</dbReference>
<keyword evidence="3" id="KW-0399">Innate immunity</keyword>
<dbReference type="Ensembl" id="ENSOABT00000073242.1">
    <property type="protein sequence ID" value="ENSOABP00000062659.1"/>
    <property type="gene ID" value="ENSOABG00000034199.1"/>
</dbReference>
<evidence type="ECO:0000313" key="9">
    <source>
        <dbReference type="Proteomes" id="UP000472276"/>
    </source>
</evidence>
<evidence type="ECO:0000256" key="5">
    <source>
        <dbReference type="ARBA" id="ARBA00022859"/>
    </source>
</evidence>
<name>A0AAZ1X4S1_OREAU</name>
<accession>A0AAZ1X4S1</accession>
<evidence type="ECO:0000313" key="8">
    <source>
        <dbReference type="Ensembl" id="ENSOABP00000062659.1"/>
    </source>
</evidence>
<keyword evidence="5" id="KW-0391">Immunity</keyword>
<keyword evidence="2" id="KW-0963">Cytoplasm</keyword>
<dbReference type="Proteomes" id="UP000472276">
    <property type="component" value="Unassembled WGS sequence"/>
</dbReference>
<dbReference type="SUPFAM" id="SSF52540">
    <property type="entry name" value="P-loop containing nucleoside triphosphate hydrolases"/>
    <property type="match status" value="1"/>
</dbReference>
<dbReference type="Gene3D" id="3.40.50.300">
    <property type="entry name" value="P-loop containing nucleotide triphosphate hydrolases"/>
    <property type="match status" value="1"/>
</dbReference>
<keyword evidence="9" id="KW-1185">Reference proteome</keyword>
<sequence>MASTSQSAKDYVKNARLHLVRELRNLSVILENLYQQGVLCDEEVSKIQAERDGYDKTRKILDSVTKKGEAACYVLLKIIDMTRKRTLERPPLLPEKSSEAPTESKKFDLHHWISCFSFKDTHVDVNYLQGPRPCHRYQEKLKSKVKKISNEFWLTSKTLFGGNKKPDLSYTSLVLDTEESVSPCKIKKLKKKKSNMSRPKKLRKYIPEEKPDISPTELLETDKNILLVGKPGIGKTTLTHEMLRLWAERESKELDYMFYFDMRETSHIRNAKSLEELLFGVFCEPDEGKDEVLQDILRHSDNVTIIFDGLTDLCSSVVEKLLKKDLLPLAKIIITCRADDEDEDLFSGNFDRVEVKGFSEQTIKTYLSATLGEDQTKVLSNLELITLCHVPMYALMVAACFSSKDAPQPCTITEIYINIVRFFLQINSKTKKKDLNSFIKTKREEILSLAEVAFLSAERKTVNLTDLPCEDSCVLSFLKPLLIKEAVTETITTYAFLHYTVQEFFAALWLLKNPDKIRDVYQQCLTEEKKHMKHLIPFMCRLLNEKSPSLMKHLIPDKDLKNTSNWFFKELINTFLPHLCEQEEADTEDILFLCQCLYESQSPEACIYLLDKLDYHLDLSGESLDPYPCCAVAYVVTQSKERKILMNLEDVIISEQGMRQLFGCLENVEWCDPLPRQMWEIFLVSEEQMDFVSLLSLDGNQLHLPVDGEKHLFERAVEIIQRMPTKVNVCLYWDRETSACQSLCESLLEALLFISSLSFRGPESWSQEKYHGTLEREQKRLFMDLCLKAALHDGPNFYNVVKMLLPLFPVKTDVDNIFLDLFQYVKSKEFLGDFQGLRPFFLSAPAVWSINLSERKTSILLEVLKLQPEKKQVKLTGCSHEESEVRSFLQCLPYISQLSVVPQLSETLEEIRFFVNLFCAAAEREQQTGEKMMELLSSVCTYRGFPLREKWCDFLMDLYSFKTKTGLSVLPSLQSVFQSAPAVWFINLSERKTSILLEVLKLQPEKKQVELTGCSHEESEVRSFLQCLPYISQLSVSPQSLDTSDEIRFFGNLFCAAAEREQQTGEKMMELLSSVCTYRGFHLKEKWCDFLMDLYTYDTKTVMSVLPSLQSVFQSAPAVWSINLSERKTSILLEVLKLQPEKKQVELTGCSHEESEVRSFLQCLPYISQLSFVTQTSEPSEETRFFRNLFCAAAKREQQTGEKILELLASVCTYQTFILRQKWCDFLMDLYSYETKTGLSVLPSLQSVFQSAPAVWSINLSERKTSILLEVLKLQPEKKHLHLTGCSHEESEVRKLLQCLPYISQLSFVTLLSKPSEEIRFFGNLFCAAAERQEQTGEKILELLSSVCRYKNFPLRETWCDFLIDLYYYRTKTGLSVLPSLKSVFQSTPPVWFINLSERKTSILLEVLKLQPEKKQVVLTGCSHEESEVRSFLQCLPYISQLSVVPGLSGPSEETRFFVNLFCAAAEREQQTGEKILELLSSVCTYRGFTVNEIWCDFLLDLYSHVKDCETKTGLSVLPSLQSVFQSAPAVWSINLSERKTSILLEVLKLQPEKKQVELTGCSHEESEVRSFLQCLPYISQLSFVPLSSQHLETIRFIVNLFCAAAEREQQTGEKILELLSSVCTYRGFTVNEIWCDFLLDLYSHVKDCETKTGLSVLPSLQSVFQSAPAVWSINLSERKTSILLEVLKLQPEKKKVELTGCSHEESEVRSFLQCLPYISQLSIISQLSEPSEETRFFGKLFCAAVEREQQTGEKILELLSSVCRYRGFPINLKWCDFLLDLYSHAKDYENKTGLSVLPSLQSVFQSAPAVWSINLSERKTSILLEVLKLQPEKKQMELTGFSHEENELRSFLQCLPYISQLSVIYQLLEPSEETRFFGNLFCAAAEREQQTGEKILELLSSVCTYRGVSLKEKWCDFLMDLYAYDTKTCLSVLPSLQSVFQSTPAVWSINLSERKTSILLEVLKLQPEKKHLKLTGWPGKESEVMSFLQCLPYVSHLSFSSSFLLPSQTKFMWKDGETEKQPGEKILELLSSVCRYHTFPFNDRSLANDDDNGEYQCDFLLDLYSYVKDYETKTGLSVLPSLQSVFQSAPAVWSINLSERKTSILLEVLKLQPEKKQVELTGCSHEESEVRSFLQCLPYISQLSVGILKSDEETRLYGNLFCAAAEREQQTGEKILELLSSVCTYRGFPINLKWCDFLLDLYSHAKDYENKTGLSVLPSLQSVFQSTPAVWFINLSERKTSILLEVLKLQPEKKQVELTGCSHEESEVRSFLQCLPYISQLSVNPRGSESFRFFVNLFCAAAEREQQTGEKILELLSSVCSYENFPVVGRNMAEEKEEEFQCEFLLDLYSCVKEYEIKTGLSVLPSLQSVFQSAPAVWSIKLSERKTSILLEVLKLQPEKKQVKLTGCSHEESEVWNFLQCLPYISQLSFSSSFLLPSQTKSMWGGGETEKQPGEKILELLSSVCKTFPFNYTDKADDGYMKFHFGFLLDLYSHVKDYETKMGLSVLPSLQSVFQSAPPVWFINLSERKTSILLEVLKLQPEKKQVELRGCSHEESEVRSFLQCLPYISQLRVDPQMSDEDTISLFVNLFCAAAEREQQTGEKILELLSSVCRYKGFPFEEQWCDFLMDVYSSGTKTGLSVLPSLQSVFQSAPAVWFINLSERKTSILLEVLKLQPEKKQVELTGCSHEESEVRSFLQCLPYISLLSVNPWWSDAVRFFGNLFFAAAEREQRTGEKILELLSTLCTYQTFPFHERVFDDDDHLESQCDFLLDLYSHVKDYEAKTGLSVLPSLQSVFQSAPAVWSINLSERKTSILLEVLKLQPEKKQVELTDCSHEESEVRSFLQCLPYISQLSSSAHPQRSDKENIRFFVNLFCAAAEKEHHTGEMTLELLSSVCRNETFKCDIIFLLDLYSHVKDYDTKTGLSVLPSLQSVFQSAPAVWSIKLSERKTSILLEVLKLQPEKKQVKLTGCSHEESEVRSFLQSLPYISQLSVDRLMPDLHEAVRFFGNLFCAAAEREQQTGEKILELLSSVCTYQTFPFDESYINWYQCDFLLDLCSHMKDYDTKTGLSVLPSLQSVFQSTPAVWLINLSERKTSILLEVLKLQPEKKQVELTGCSHEESEVRSFLQCLPYISLLSVDPQRSGSVAFFGNLLCAAAEREKKTGEKILELLSSVCNFKEIIDCIQLQGYNDREKYQHESQCNFLLDLYSHMKDFETKTGLSVLPSLQSVFQSAPAVWFINLSERKTSILLEVLKLQPEKKQVELTGCSHEESEVRSFLQCLPYISQLSVDRQRSDLHEAVRFFGNLFCAAAEREQQTGEKILELLSSVCTYQKFPVHDDYMAHDYQFNFLLDLYSHVKDYETKTGLSVLPSLQSVFQSAPAVWSINLSERKTSILLEVLRLQPEKKQVELTGCSHEESEVRSFLQSLPYISQLSVGSQRPCLHETVRYFGNLFCAAAESEEQTGEKILELLSSVCSYQTFPFNKRDMDDDIGHIVMINHHSEQYQCDFLLDLYSHVKDFETKTGLSVLPSLQSVFQSAPAVWSINLSERKTSILLEVLKLQPEKKQVKLTGCSHEESEVRSFLQCLPYISQLSVNLCWSNAEEARFFVNLFCAAAEREQQTGEKILELLSSVCTYQTFPFNKRYMDDEYQCDFLLDLYFHVKDFETQTGLSVLPSLKSVFQSAPAVWFINLSERKTSILLEVLKLQPEKKPVKLRSCSHEESEARSFLQCLPYISQLSVEYETSDEAVRFFVNLFCAAAEREQQAGEKILELLSLVCTYERFPFNESYTRVYQCNFLLDLYSHVKSYEAKTGLSVLPSLQSVFSAPAVWFINLAERKTSILLEVLKLQPEKKQVELTVCSQKTSKVRSFLQCLPYISQLSVDSWMPDEEAVRFFVNLFCAAAEREQQTGEKILELLSSVCTYQTFPVHERDMDDDIGQTIIIINHNQRDQRESQCYFLLDLYSHVKDCKTETGLSFLPSLHSVFQSAPAVWFINLSERKTSILLEVLKLQPEKKQVKLTGCSHEESEVRSFLQCLPYISQLSCDPDFFQSVCTSMSVRSREEAQQLESLLQLLGFQLLLTGELHKKSCWSVGRVLKLCGSKVDLILTPSKMSARGAALLFRHTTQLHSLRLSIDMSLLLFQWVRRGRVVCPLAVEELSLVPKKARPSHRVMLRAVSSLASLLRYWTVGRLDLTETCIPAQGLITLLLHDGPLTVKLSEESFQLLQALLHEIQDKDCGTVVRTVASQQEGPEFHSTIRPEGFCVEFECSPQVLWLPPTVQRHPLSGVRLIGNTKLPIGVSTNGFLSLC</sequence>
<dbReference type="SMART" id="SM00382">
    <property type="entry name" value="AAA"/>
    <property type="match status" value="1"/>
</dbReference>
<evidence type="ECO:0000256" key="3">
    <source>
        <dbReference type="ARBA" id="ARBA00022588"/>
    </source>
</evidence>
<evidence type="ECO:0000256" key="2">
    <source>
        <dbReference type="ARBA" id="ARBA00022490"/>
    </source>
</evidence>
<dbReference type="InterPro" id="IPR041267">
    <property type="entry name" value="NLRP_HD2"/>
</dbReference>
<dbReference type="GO" id="GO:0045087">
    <property type="term" value="P:innate immune response"/>
    <property type="evidence" value="ECO:0007669"/>
    <property type="project" value="UniProtKB-KW"/>
</dbReference>
<evidence type="ECO:0000256" key="1">
    <source>
        <dbReference type="ARBA" id="ARBA00004496"/>
    </source>
</evidence>
<dbReference type="CDD" id="cd00009">
    <property type="entry name" value="AAA"/>
    <property type="match status" value="1"/>
</dbReference>
<dbReference type="PROSITE" id="PS50837">
    <property type="entry name" value="NACHT"/>
    <property type="match status" value="1"/>
</dbReference>
<organism evidence="8 9">
    <name type="scientific">Oreochromis aureus</name>
    <name type="common">Israeli tilapia</name>
    <name type="synonym">Chromis aureus</name>
    <dbReference type="NCBI Taxonomy" id="47969"/>
    <lineage>
        <taxon>Eukaryota</taxon>
        <taxon>Metazoa</taxon>
        <taxon>Chordata</taxon>
        <taxon>Craniata</taxon>
        <taxon>Vertebrata</taxon>
        <taxon>Euteleostomi</taxon>
        <taxon>Actinopterygii</taxon>
        <taxon>Neopterygii</taxon>
        <taxon>Teleostei</taxon>
        <taxon>Neoteleostei</taxon>
        <taxon>Acanthomorphata</taxon>
        <taxon>Ovalentaria</taxon>
        <taxon>Cichlomorphae</taxon>
        <taxon>Cichliformes</taxon>
        <taxon>Cichlidae</taxon>
        <taxon>African cichlids</taxon>
        <taxon>Pseudocrenilabrinae</taxon>
        <taxon>Oreochromini</taxon>
        <taxon>Oreochromis</taxon>
    </lineage>
</organism>
<proteinExistence type="predicted"/>
<keyword evidence="4" id="KW-0677">Repeat</keyword>
<protein>
    <submittedName>
        <fullName evidence="8">Uncharacterized protein</fullName>
    </submittedName>
</protein>
<comment type="subcellular location">
    <subcellularLocation>
        <location evidence="1">Cytoplasm</location>
    </subcellularLocation>
</comment>
<reference evidence="8" key="2">
    <citation type="submission" date="2025-08" db="UniProtKB">
        <authorList>
            <consortium name="Ensembl"/>
        </authorList>
    </citation>
    <scope>IDENTIFICATION</scope>
</reference>
<dbReference type="GO" id="GO:0005737">
    <property type="term" value="C:cytoplasm"/>
    <property type="evidence" value="ECO:0007669"/>
    <property type="project" value="UniProtKB-SubCell"/>
</dbReference>
<dbReference type="InterPro" id="IPR052090">
    <property type="entry name" value="Cytolytic_pore-forming_toxin"/>
</dbReference>
<dbReference type="PROSITE" id="PS50209">
    <property type="entry name" value="CARD"/>
    <property type="match status" value="1"/>
</dbReference>
<dbReference type="SMART" id="SM00114">
    <property type="entry name" value="CARD"/>
    <property type="match status" value="1"/>
</dbReference>
<dbReference type="InterPro" id="IPR007111">
    <property type="entry name" value="NACHT_NTPase"/>
</dbReference>
<dbReference type="Pfam" id="PF05729">
    <property type="entry name" value="NACHT"/>
    <property type="match status" value="1"/>
</dbReference>
<dbReference type="Pfam" id="PF17776">
    <property type="entry name" value="NLRC4_HD2"/>
    <property type="match status" value="1"/>
</dbReference>
<dbReference type="InterPro" id="IPR001315">
    <property type="entry name" value="CARD"/>
</dbReference>
<reference evidence="9" key="1">
    <citation type="submission" date="2020-03" db="EMBL/GenBank/DDBJ databases">
        <title>Evolution of repeat sequences and sex chromosomes of tilapia species revealed by chromosome-level genomes.</title>
        <authorList>
            <person name="Xu L."/>
            <person name="Tao W."/>
            <person name="Wang D."/>
            <person name="Zhou Q."/>
        </authorList>
    </citation>
    <scope>NUCLEOTIDE SEQUENCE [LARGE SCALE GENOMIC DNA]</scope>
    <source>
        <strain evidence="9">Israel</strain>
    </source>
</reference>
<feature type="domain" description="CARD" evidence="6">
    <location>
        <begin position="4"/>
        <end position="79"/>
    </location>
</feature>